<dbReference type="GeneID" id="68102474"/>
<accession>A0AA88KJZ6</accession>
<protein>
    <submittedName>
        <fullName evidence="2">Uncharacterized protein</fullName>
    </submittedName>
</protein>
<feature type="region of interest" description="Disordered" evidence="1">
    <location>
        <begin position="343"/>
        <end position="370"/>
    </location>
</feature>
<gene>
    <name evidence="2" type="ORF">C9374_010020</name>
</gene>
<evidence type="ECO:0000313" key="2">
    <source>
        <dbReference type="EMBL" id="KAG2375397.1"/>
    </source>
</evidence>
<dbReference type="AlphaFoldDB" id="A0AA88KJZ6"/>
<comment type="caution">
    <text evidence="2">The sequence shown here is derived from an EMBL/GenBank/DDBJ whole genome shotgun (WGS) entry which is preliminary data.</text>
</comment>
<dbReference type="EMBL" id="PYSW02000039">
    <property type="protein sequence ID" value="KAG2375397.1"/>
    <property type="molecule type" value="Genomic_DNA"/>
</dbReference>
<dbReference type="RefSeq" id="XP_044544571.1">
    <property type="nucleotide sequence ID" value="XM_044685519.1"/>
</dbReference>
<evidence type="ECO:0000313" key="3">
    <source>
        <dbReference type="Proteomes" id="UP000816034"/>
    </source>
</evidence>
<dbReference type="Proteomes" id="UP000816034">
    <property type="component" value="Unassembled WGS sequence"/>
</dbReference>
<sequence>MSGRNNQTYSLDPLVATTILLFSDYSDWPVIQPYLISKTFHHVFESQRFSKQYLIKLFQLDSNEQKRLEECLEIHHQFIETESSFKRRKIEHEMTYHKILQLYVTKSYCSVETQMPSLLNQYLIADKYSIERSCIERRMKHVLSRLNKTRKLCRAFSQFFSNEEWVVSYSTFTLSRATLWKLFGACQFPQHAASYELIPTRRTQLSHAELNAPFKAVFIDDFKDTNEILSEYTVFTSCGFPLSVQITYHSTVPLHDGTGESCIVNGQQLFSHEMSDKGVSFSEYSEECLNYVKSILFGSYTHQEDALTLNTLLYNVLRLGLFKYSHSYESCVRGDSKALPTFNNRIFSNQEEEDEEQDEEDEEEEQDEEQ</sequence>
<name>A0AA88KJZ6_NAELO</name>
<keyword evidence="3" id="KW-1185">Reference proteome</keyword>
<proteinExistence type="predicted"/>
<feature type="compositionally biased region" description="Acidic residues" evidence="1">
    <location>
        <begin position="350"/>
        <end position="370"/>
    </location>
</feature>
<evidence type="ECO:0000256" key="1">
    <source>
        <dbReference type="SAM" id="MobiDB-lite"/>
    </source>
</evidence>
<organism evidence="2 3">
    <name type="scientific">Naegleria lovaniensis</name>
    <name type="common">Amoeba</name>
    <dbReference type="NCBI Taxonomy" id="51637"/>
    <lineage>
        <taxon>Eukaryota</taxon>
        <taxon>Discoba</taxon>
        <taxon>Heterolobosea</taxon>
        <taxon>Tetramitia</taxon>
        <taxon>Eutetramitia</taxon>
        <taxon>Vahlkampfiidae</taxon>
        <taxon>Naegleria</taxon>
    </lineage>
</organism>
<reference evidence="2 3" key="1">
    <citation type="journal article" date="2018" name="BMC Genomics">
        <title>The genome of Naegleria lovaniensis, the basis for a comparative approach to unravel pathogenicity factors of the human pathogenic amoeba N. fowleri.</title>
        <authorList>
            <person name="Liechti N."/>
            <person name="Schurch N."/>
            <person name="Bruggmann R."/>
            <person name="Wittwer M."/>
        </authorList>
    </citation>
    <scope>NUCLEOTIDE SEQUENCE [LARGE SCALE GENOMIC DNA]</scope>
    <source>
        <strain evidence="2 3">ATCC 30569</strain>
    </source>
</reference>